<name>A0A0D6XSJ5_9STAP</name>
<feature type="domain" description="CRISPR type III-associated protein" evidence="7">
    <location>
        <begin position="9"/>
        <end position="230"/>
    </location>
</feature>
<keyword evidence="4" id="KW-0694">RNA-binding</keyword>
<protein>
    <recommendedName>
        <fullName evidence="3">CRISPR system Cms protein Csm5</fullName>
    </recommendedName>
    <alternativeName>
        <fullName evidence="6">CRISPR type III A-associated protein Csm5</fullName>
    </alternativeName>
</protein>
<dbReference type="EMBL" id="JXWY01000028">
    <property type="protein sequence ID" value="KIX91211.1"/>
    <property type="molecule type" value="Genomic_DNA"/>
</dbReference>
<keyword evidence="5" id="KW-0051">Antiviral defense</keyword>
<evidence type="ECO:0000256" key="5">
    <source>
        <dbReference type="ARBA" id="ARBA00023118"/>
    </source>
</evidence>
<evidence type="ECO:0000313" key="11">
    <source>
        <dbReference type="Proteomes" id="UP000254100"/>
    </source>
</evidence>
<evidence type="ECO:0000313" key="8">
    <source>
        <dbReference type="EMBL" id="KIX91211.1"/>
    </source>
</evidence>
<dbReference type="STRING" id="569857.TP70_03660"/>
<reference evidence="9 11" key="2">
    <citation type="submission" date="2018-06" db="EMBL/GenBank/DDBJ databases">
        <authorList>
            <consortium name="Pathogen Informatics"/>
            <person name="Doyle S."/>
        </authorList>
    </citation>
    <scope>NUCLEOTIDE SEQUENCE [LARGE SCALE GENOMIC DNA]</scope>
    <source>
        <strain evidence="9 11">NCTC13832</strain>
    </source>
</reference>
<accession>A0A0D6XSJ5</accession>
<dbReference type="NCBIfam" id="TIGR01899">
    <property type="entry name" value="cas_TM1807_csm5"/>
    <property type="match status" value="2"/>
</dbReference>
<evidence type="ECO:0000256" key="2">
    <source>
        <dbReference type="ARBA" id="ARBA00006680"/>
    </source>
</evidence>
<dbReference type="PANTHER" id="PTHR38007:SF1">
    <property type="entry name" value="CRISPR SYSTEM CMS PROTEIN CSM5"/>
    <property type="match status" value="1"/>
</dbReference>
<sequence>MIKTYGVVIKTIGPVHIGCGETLKKQDYIYDYHESTVHYVDGPKLIKYLKNKGVLDKYLSFMRKPPKGHPREAELKTFLNSVKISKQDWSHFIDFSIPVNQGKKNSSNKSKPLNDITLMIRDGQKSVYIPGSTLKGAIKTALLAIQNNADDKRLYSKLKVSDSLPIENSSLAIYEKIDVNKTDKPMPLYRECIDIGTEINTTITIEDDAFSIKEIEDAIKYFFDNYQKKWLDGFTHSAIARKVLKETMPNKNNIVYLGGGPGFVSKTLQYQLYSIDKAKEEIFNVLSRRFKWSYGKFKSIPKNVPIALKVTHNQKEQKWYQQGMCEISFYQTEKEKE</sequence>
<evidence type="ECO:0000313" key="10">
    <source>
        <dbReference type="Proteomes" id="UP000032366"/>
    </source>
</evidence>
<evidence type="ECO:0000259" key="7">
    <source>
        <dbReference type="Pfam" id="PF03787"/>
    </source>
</evidence>
<comment type="function">
    <text evidence="1">This subunit might be involved in maturation of a crRNA intermediate to its mature form.</text>
</comment>
<dbReference type="InterPro" id="IPR005537">
    <property type="entry name" value="RAMP_III_fam"/>
</dbReference>
<organism evidence="9 11">
    <name type="scientific">Staphylococcus microti</name>
    <dbReference type="NCBI Taxonomy" id="569857"/>
    <lineage>
        <taxon>Bacteria</taxon>
        <taxon>Bacillati</taxon>
        <taxon>Bacillota</taxon>
        <taxon>Bacilli</taxon>
        <taxon>Bacillales</taxon>
        <taxon>Staphylococcaceae</taxon>
        <taxon>Staphylococcus</taxon>
    </lineage>
</organism>
<proteinExistence type="inferred from homology"/>
<evidence type="ECO:0000313" key="9">
    <source>
        <dbReference type="EMBL" id="SUM56462.1"/>
    </source>
</evidence>
<reference evidence="8 10" key="1">
    <citation type="submission" date="2015-01" db="EMBL/GenBank/DDBJ databases">
        <authorList>
            <person name="Guo J."/>
        </authorList>
    </citation>
    <scope>NUCLEOTIDE SEQUENCE [LARGE SCALE GENOMIC DNA]</scope>
    <source>
        <strain evidence="8 10">DSM 22147</strain>
    </source>
</reference>
<comment type="similarity">
    <text evidence="2">Belongs to the CRISPR-associated Csm5 family.</text>
</comment>
<dbReference type="AlphaFoldDB" id="A0A0D6XSJ5"/>
<dbReference type="OrthoDB" id="24360at2"/>
<dbReference type="GO" id="GO:0051607">
    <property type="term" value="P:defense response to virus"/>
    <property type="evidence" value="ECO:0007669"/>
    <property type="project" value="UniProtKB-KW"/>
</dbReference>
<evidence type="ECO:0000256" key="1">
    <source>
        <dbReference type="ARBA" id="ARBA00003088"/>
    </source>
</evidence>
<evidence type="ECO:0000256" key="3">
    <source>
        <dbReference type="ARBA" id="ARBA00016113"/>
    </source>
</evidence>
<evidence type="ECO:0000256" key="4">
    <source>
        <dbReference type="ARBA" id="ARBA00022884"/>
    </source>
</evidence>
<dbReference type="PANTHER" id="PTHR38007">
    <property type="entry name" value="CRISPR SYSTEM CMS PROTEIN CSM5"/>
    <property type="match status" value="1"/>
</dbReference>
<dbReference type="RefSeq" id="WP_044359383.1">
    <property type="nucleotide sequence ID" value="NZ_JXWY01000028.1"/>
</dbReference>
<dbReference type="Proteomes" id="UP000032366">
    <property type="component" value="Unassembled WGS sequence"/>
</dbReference>
<dbReference type="InterPro" id="IPR010173">
    <property type="entry name" value="CRISPR-assoc_Csm5"/>
</dbReference>
<keyword evidence="10" id="KW-1185">Reference proteome</keyword>
<gene>
    <name evidence="9" type="primary">csm5</name>
    <name evidence="9" type="ORF">NCTC13832_00093</name>
    <name evidence="8" type="ORF">TP70_03660</name>
</gene>
<dbReference type="Proteomes" id="UP000254100">
    <property type="component" value="Unassembled WGS sequence"/>
</dbReference>
<dbReference type="Pfam" id="PF03787">
    <property type="entry name" value="RAMPs"/>
    <property type="match status" value="1"/>
</dbReference>
<dbReference type="EMBL" id="UHDT01000001">
    <property type="protein sequence ID" value="SUM56462.1"/>
    <property type="molecule type" value="Genomic_DNA"/>
</dbReference>
<evidence type="ECO:0000256" key="6">
    <source>
        <dbReference type="ARBA" id="ARBA00031720"/>
    </source>
</evidence>
<dbReference type="GO" id="GO:0003723">
    <property type="term" value="F:RNA binding"/>
    <property type="evidence" value="ECO:0007669"/>
    <property type="project" value="UniProtKB-KW"/>
</dbReference>